<dbReference type="Pfam" id="PF07876">
    <property type="entry name" value="Dabb"/>
    <property type="match status" value="1"/>
</dbReference>
<dbReference type="EMBL" id="JXTC01000060">
    <property type="protein sequence ID" value="PON93117.1"/>
    <property type="molecule type" value="Genomic_DNA"/>
</dbReference>
<keyword evidence="5" id="KW-1185">Reference proteome</keyword>
<evidence type="ECO:0000313" key="5">
    <source>
        <dbReference type="Proteomes" id="UP000237000"/>
    </source>
</evidence>
<dbReference type="Gene3D" id="3.30.70.100">
    <property type="match status" value="1"/>
</dbReference>
<gene>
    <name evidence="4" type="ORF">TorRG33x02_110230</name>
</gene>
<sequence>MPKADRAPAKPISPSSNRATDRRSKPMARRTPATAPIAGNGSDRHRGKDVSIENLHPGFTHIFVSTFESTEAHPAHVDFANLFVVNLDKVIVFDYKPTIYRS</sequence>
<dbReference type="PANTHER" id="PTHR33178">
    <property type="match status" value="1"/>
</dbReference>
<evidence type="ECO:0000256" key="1">
    <source>
        <dbReference type="ARBA" id="ARBA00011738"/>
    </source>
</evidence>
<dbReference type="InParanoid" id="A0A2P5F5P8"/>
<feature type="region of interest" description="Disordered" evidence="2">
    <location>
        <begin position="1"/>
        <end position="50"/>
    </location>
</feature>
<dbReference type="AlphaFoldDB" id="A0A2P5F5P8"/>
<accession>A0A2P5F5P8</accession>
<dbReference type="InterPro" id="IPR011008">
    <property type="entry name" value="Dimeric_a/b-barrel"/>
</dbReference>
<comment type="caution">
    <text evidence="4">The sequence shown here is derived from an EMBL/GenBank/DDBJ whole genome shotgun (WGS) entry which is preliminary data.</text>
</comment>
<feature type="domain" description="Stress-response A/B barrel" evidence="3">
    <location>
        <begin position="46"/>
        <end position="96"/>
    </location>
</feature>
<dbReference type="InterPro" id="IPR044662">
    <property type="entry name" value="HS1/DABB1-like"/>
</dbReference>
<dbReference type="Proteomes" id="UP000237000">
    <property type="component" value="Unassembled WGS sequence"/>
</dbReference>
<evidence type="ECO:0000259" key="3">
    <source>
        <dbReference type="Pfam" id="PF07876"/>
    </source>
</evidence>
<proteinExistence type="predicted"/>
<evidence type="ECO:0000256" key="2">
    <source>
        <dbReference type="SAM" id="MobiDB-lite"/>
    </source>
</evidence>
<name>A0A2P5F5P8_TREOI</name>
<evidence type="ECO:0000313" key="4">
    <source>
        <dbReference type="EMBL" id="PON93117.1"/>
    </source>
</evidence>
<dbReference type="STRING" id="63057.A0A2P5F5P8"/>
<comment type="subunit">
    <text evidence="1">Homodimer.</text>
</comment>
<dbReference type="OrthoDB" id="1601230at2759"/>
<dbReference type="InterPro" id="IPR013097">
    <property type="entry name" value="Dabb"/>
</dbReference>
<dbReference type="SUPFAM" id="SSF54909">
    <property type="entry name" value="Dimeric alpha+beta barrel"/>
    <property type="match status" value="1"/>
</dbReference>
<reference evidence="5" key="1">
    <citation type="submission" date="2016-06" db="EMBL/GenBank/DDBJ databases">
        <title>Parallel loss of symbiosis genes in relatives of nitrogen-fixing non-legume Parasponia.</title>
        <authorList>
            <person name="Van Velzen R."/>
            <person name="Holmer R."/>
            <person name="Bu F."/>
            <person name="Rutten L."/>
            <person name="Van Zeijl A."/>
            <person name="Liu W."/>
            <person name="Santuari L."/>
            <person name="Cao Q."/>
            <person name="Sharma T."/>
            <person name="Shen D."/>
            <person name="Roswanjaya Y."/>
            <person name="Wardhani T."/>
            <person name="Kalhor M.S."/>
            <person name="Jansen J."/>
            <person name="Van den Hoogen J."/>
            <person name="Gungor B."/>
            <person name="Hartog M."/>
            <person name="Hontelez J."/>
            <person name="Verver J."/>
            <person name="Yang W.-C."/>
            <person name="Schijlen E."/>
            <person name="Repin R."/>
            <person name="Schilthuizen M."/>
            <person name="Schranz E."/>
            <person name="Heidstra R."/>
            <person name="Miyata K."/>
            <person name="Fedorova E."/>
            <person name="Kohlen W."/>
            <person name="Bisseling T."/>
            <person name="Smit S."/>
            <person name="Geurts R."/>
        </authorList>
    </citation>
    <scope>NUCLEOTIDE SEQUENCE [LARGE SCALE GENOMIC DNA]</scope>
    <source>
        <strain evidence="5">cv. RG33-2</strain>
    </source>
</reference>
<dbReference type="PANTHER" id="PTHR33178:SF10">
    <property type="entry name" value="STRESS-RESPONSE A_B BARREL DOMAIN-CONTAINING PROTEIN"/>
    <property type="match status" value="1"/>
</dbReference>
<dbReference type="GO" id="GO:0009865">
    <property type="term" value="P:pollen tube adhesion"/>
    <property type="evidence" value="ECO:0007669"/>
    <property type="project" value="TreeGrafter"/>
</dbReference>
<protein>
    <submittedName>
        <fullName evidence="4">Stress responsive alpha-beta barrel</fullName>
    </submittedName>
</protein>
<organism evidence="4 5">
    <name type="scientific">Trema orientale</name>
    <name type="common">Charcoal tree</name>
    <name type="synonym">Celtis orientalis</name>
    <dbReference type="NCBI Taxonomy" id="63057"/>
    <lineage>
        <taxon>Eukaryota</taxon>
        <taxon>Viridiplantae</taxon>
        <taxon>Streptophyta</taxon>
        <taxon>Embryophyta</taxon>
        <taxon>Tracheophyta</taxon>
        <taxon>Spermatophyta</taxon>
        <taxon>Magnoliopsida</taxon>
        <taxon>eudicotyledons</taxon>
        <taxon>Gunneridae</taxon>
        <taxon>Pentapetalae</taxon>
        <taxon>rosids</taxon>
        <taxon>fabids</taxon>
        <taxon>Rosales</taxon>
        <taxon>Cannabaceae</taxon>
        <taxon>Trema</taxon>
    </lineage>
</organism>